<dbReference type="AlphaFoldDB" id="A0A9W4N070"/>
<dbReference type="OrthoDB" id="97518at2759"/>
<name>A0A9W4N070_PENOL</name>
<dbReference type="EMBL" id="CAJVOS010000049">
    <property type="protein sequence ID" value="CAG8201391.1"/>
    <property type="molecule type" value="Genomic_DNA"/>
</dbReference>
<evidence type="ECO:0000256" key="2">
    <source>
        <dbReference type="SAM" id="MobiDB-lite"/>
    </source>
</evidence>
<sequence>MFTTHLQSRRTDPPPLPRPRKALRSPHREIAFRKEYIAASQTRLILKPQGDAKSAVSLKILDDEDDSVQFTVTGRKHTDRSCREFRDASGLPLFEIHQKALFTHSWFVTLPGSDEAGIAKAAPRFSSKHGINDFSLSFKNQATVDVKEDTEERVELNMERCGTVLALYDVVDGDRKVAVVRESIEHNEILPFMNSRWRKRQSVLDITVTPGTDISLVRHPRMQVLLF</sequence>
<comment type="similarity">
    <text evidence="1">Belongs to the LOR family.</text>
</comment>
<keyword evidence="4" id="KW-1185">Reference proteome</keyword>
<dbReference type="Gene3D" id="2.40.160.200">
    <property type="entry name" value="LURP1-related"/>
    <property type="match status" value="1"/>
</dbReference>
<dbReference type="InterPro" id="IPR007612">
    <property type="entry name" value="LOR"/>
</dbReference>
<dbReference type="InterPro" id="IPR038595">
    <property type="entry name" value="LOR_sf"/>
</dbReference>
<protein>
    <recommendedName>
        <fullName evidence="5">Tubby C-terminal-like domain-containing protein</fullName>
    </recommendedName>
</protein>
<feature type="region of interest" description="Disordered" evidence="2">
    <location>
        <begin position="1"/>
        <end position="25"/>
    </location>
</feature>
<evidence type="ECO:0000313" key="3">
    <source>
        <dbReference type="EMBL" id="CAG8201391.1"/>
    </source>
</evidence>
<reference evidence="3" key="1">
    <citation type="submission" date="2021-07" db="EMBL/GenBank/DDBJ databases">
        <authorList>
            <person name="Branca A.L. A."/>
        </authorList>
    </citation>
    <scope>NUCLEOTIDE SEQUENCE</scope>
</reference>
<dbReference type="InterPro" id="IPR025659">
    <property type="entry name" value="Tubby-like_C"/>
</dbReference>
<dbReference type="Pfam" id="PF04525">
    <property type="entry name" value="LOR"/>
    <property type="match status" value="1"/>
</dbReference>
<evidence type="ECO:0000256" key="1">
    <source>
        <dbReference type="ARBA" id="ARBA00005437"/>
    </source>
</evidence>
<organism evidence="3 4">
    <name type="scientific">Penicillium olsonii</name>
    <dbReference type="NCBI Taxonomy" id="99116"/>
    <lineage>
        <taxon>Eukaryota</taxon>
        <taxon>Fungi</taxon>
        <taxon>Dikarya</taxon>
        <taxon>Ascomycota</taxon>
        <taxon>Pezizomycotina</taxon>
        <taxon>Eurotiomycetes</taxon>
        <taxon>Eurotiomycetidae</taxon>
        <taxon>Eurotiales</taxon>
        <taxon>Aspergillaceae</taxon>
        <taxon>Penicillium</taxon>
    </lineage>
</organism>
<dbReference type="Proteomes" id="UP001153618">
    <property type="component" value="Unassembled WGS sequence"/>
</dbReference>
<accession>A0A9W4N070</accession>
<evidence type="ECO:0000313" key="4">
    <source>
        <dbReference type="Proteomes" id="UP001153618"/>
    </source>
</evidence>
<gene>
    <name evidence="3" type="ORF">POLS_LOCUS7550</name>
</gene>
<proteinExistence type="inferred from homology"/>
<dbReference type="SUPFAM" id="SSF54518">
    <property type="entry name" value="Tubby C-terminal domain-like"/>
    <property type="match status" value="1"/>
</dbReference>
<comment type="caution">
    <text evidence="3">The sequence shown here is derived from an EMBL/GenBank/DDBJ whole genome shotgun (WGS) entry which is preliminary data.</text>
</comment>
<evidence type="ECO:0008006" key="5">
    <source>
        <dbReference type="Google" id="ProtNLM"/>
    </source>
</evidence>